<dbReference type="PIRSF" id="PIRSF006060">
    <property type="entry name" value="AA_transporter"/>
    <property type="match status" value="1"/>
</dbReference>
<evidence type="ECO:0000313" key="9">
    <source>
        <dbReference type="EMBL" id="MDQ0199466.1"/>
    </source>
</evidence>
<evidence type="ECO:0000313" key="10">
    <source>
        <dbReference type="Proteomes" id="UP001224122"/>
    </source>
</evidence>
<feature type="transmembrane region" description="Helical" evidence="7">
    <location>
        <begin position="20"/>
        <end position="40"/>
    </location>
</feature>
<dbReference type="PANTHER" id="PTHR43495:SF5">
    <property type="entry name" value="GAMMA-AMINOBUTYRIC ACID PERMEASE"/>
    <property type="match status" value="1"/>
</dbReference>
<feature type="transmembrane region" description="Helical" evidence="7">
    <location>
        <begin position="46"/>
        <end position="63"/>
    </location>
</feature>
<feature type="domain" description="Amino acid permease/ SLC12A" evidence="8">
    <location>
        <begin position="16"/>
        <end position="452"/>
    </location>
</feature>
<keyword evidence="3 7" id="KW-0812">Transmembrane</keyword>
<keyword evidence="10" id="KW-1185">Reference proteome</keyword>
<evidence type="ECO:0000256" key="5">
    <source>
        <dbReference type="ARBA" id="ARBA00022989"/>
    </source>
</evidence>
<feature type="transmembrane region" description="Helical" evidence="7">
    <location>
        <begin position="330"/>
        <end position="350"/>
    </location>
</feature>
<organism evidence="9 10">
    <name type="scientific">Neobacillus ginsengisoli</name>
    <dbReference type="NCBI Taxonomy" id="904295"/>
    <lineage>
        <taxon>Bacteria</taxon>
        <taxon>Bacillati</taxon>
        <taxon>Bacillota</taxon>
        <taxon>Bacilli</taxon>
        <taxon>Bacillales</taxon>
        <taxon>Bacillaceae</taxon>
        <taxon>Neobacillus</taxon>
    </lineage>
</organism>
<dbReference type="PROSITE" id="PS00218">
    <property type="entry name" value="AMINO_ACID_PERMEASE_1"/>
    <property type="match status" value="1"/>
</dbReference>
<feature type="transmembrane region" description="Helical" evidence="7">
    <location>
        <begin position="356"/>
        <end position="377"/>
    </location>
</feature>
<evidence type="ECO:0000259" key="8">
    <source>
        <dbReference type="Pfam" id="PF00324"/>
    </source>
</evidence>
<feature type="transmembrane region" description="Helical" evidence="7">
    <location>
        <begin position="94"/>
        <end position="119"/>
    </location>
</feature>
<evidence type="ECO:0000256" key="6">
    <source>
        <dbReference type="ARBA" id="ARBA00023136"/>
    </source>
</evidence>
<evidence type="ECO:0000256" key="3">
    <source>
        <dbReference type="ARBA" id="ARBA00022692"/>
    </source>
</evidence>
<protein>
    <submittedName>
        <fullName evidence="9">GABA permease</fullName>
    </submittedName>
</protein>
<accession>A0ABT9XVE0</accession>
<keyword evidence="2" id="KW-0813">Transport</keyword>
<feature type="transmembrane region" description="Helical" evidence="7">
    <location>
        <begin position="428"/>
        <end position="446"/>
    </location>
</feature>
<dbReference type="Proteomes" id="UP001224122">
    <property type="component" value="Unassembled WGS sequence"/>
</dbReference>
<keyword evidence="5 7" id="KW-1133">Transmembrane helix</keyword>
<evidence type="ECO:0000256" key="1">
    <source>
        <dbReference type="ARBA" id="ARBA00004651"/>
    </source>
</evidence>
<feature type="transmembrane region" description="Helical" evidence="7">
    <location>
        <begin position="197"/>
        <end position="218"/>
    </location>
</feature>
<keyword evidence="6 7" id="KW-0472">Membrane</keyword>
<dbReference type="Pfam" id="PF00324">
    <property type="entry name" value="AA_permease"/>
    <property type="match status" value="1"/>
</dbReference>
<keyword evidence="4" id="KW-0029">Amino-acid transport</keyword>
<evidence type="ECO:0000256" key="7">
    <source>
        <dbReference type="SAM" id="Phobius"/>
    </source>
</evidence>
<proteinExistence type="predicted"/>
<feature type="transmembrane region" description="Helical" evidence="7">
    <location>
        <begin position="280"/>
        <end position="302"/>
    </location>
</feature>
<name>A0ABT9XVE0_9BACI</name>
<feature type="transmembrane region" description="Helical" evidence="7">
    <location>
        <begin position="125"/>
        <end position="143"/>
    </location>
</feature>
<evidence type="ECO:0000256" key="2">
    <source>
        <dbReference type="ARBA" id="ARBA00022448"/>
    </source>
</evidence>
<comment type="caution">
    <text evidence="9">The sequence shown here is derived from an EMBL/GenBank/DDBJ whole genome shotgun (WGS) entry which is preliminary data.</text>
</comment>
<comment type="subcellular location">
    <subcellularLocation>
        <location evidence="1">Cell membrane</location>
        <topology evidence="1">Multi-pass membrane protein</topology>
    </subcellularLocation>
</comment>
<evidence type="ECO:0000256" key="4">
    <source>
        <dbReference type="ARBA" id="ARBA00022970"/>
    </source>
</evidence>
<feature type="transmembrane region" description="Helical" evidence="7">
    <location>
        <begin position="239"/>
        <end position="260"/>
    </location>
</feature>
<reference evidence="9 10" key="1">
    <citation type="submission" date="2023-07" db="EMBL/GenBank/DDBJ databases">
        <title>Genomic Encyclopedia of Type Strains, Phase IV (KMG-IV): sequencing the most valuable type-strain genomes for metagenomic binning, comparative biology and taxonomic classification.</title>
        <authorList>
            <person name="Goeker M."/>
        </authorList>
    </citation>
    <scope>NUCLEOTIDE SEQUENCE [LARGE SCALE GENOMIC DNA]</scope>
    <source>
        <strain evidence="9 10">DSM 27594</strain>
    </source>
</reference>
<gene>
    <name evidence="9" type="ORF">J2S10_002648</name>
</gene>
<dbReference type="InterPro" id="IPR004841">
    <property type="entry name" value="AA-permease/SLC12A_dom"/>
</dbReference>
<feature type="transmembrane region" description="Helical" evidence="7">
    <location>
        <begin position="155"/>
        <end position="177"/>
    </location>
</feature>
<dbReference type="RefSeq" id="WP_307408404.1">
    <property type="nucleotide sequence ID" value="NZ_JAUSTW010000004.1"/>
</dbReference>
<dbReference type="Gene3D" id="1.20.1740.10">
    <property type="entry name" value="Amino acid/polyamine transporter I"/>
    <property type="match status" value="1"/>
</dbReference>
<dbReference type="InterPro" id="IPR004840">
    <property type="entry name" value="Amino_acid_permease_CS"/>
</dbReference>
<dbReference type="EMBL" id="JAUSTW010000004">
    <property type="protein sequence ID" value="MDQ0199466.1"/>
    <property type="molecule type" value="Genomic_DNA"/>
</dbReference>
<sequence length="470" mass="51900">MNHQPTELKKDLKIRHITMISLGGIIGAGLFVGSGSLINVAGPASIFSYVFAGLLVVLVMRMLGEMSIVNPTSGSFATYAREALGPWAGYTIGWLYWFFWVIVIAVEAIGGANIIQYWFPSLPSWSVSLALTFLLTLTNLYSVKSYGEFEYWFSLIKVVSIVLFLILGGAIIFGLIPGVHSPGTTNLLHRGGFMPNGVSSIFLGIAVVMFSFMGSEIVAIAAGETAHPEKAITVATNSVIYRIIIFYLGSILVLVTILPWDSHTLLKNPFVSVLNVLNIPAAAQIMNFIVLTAVLSCLNSGLYTSSRMLFSMAQSGDAPRLFLKVSKKGVPLYAILGCTVISYISVGFNYLSPDKIFLFLVNASGGVALLVYLVIAFSQLRLRRKYEKEKPEALKIKMWLFPYLTYATILVIITLFIMMAFIDSMRSQFFLTLLIAVFVVGSFFVIRNKRSTNLLQEKKKEINLQYNERA</sequence>
<dbReference type="PANTHER" id="PTHR43495">
    <property type="entry name" value="GABA PERMEASE"/>
    <property type="match status" value="1"/>
</dbReference>
<feature type="transmembrane region" description="Helical" evidence="7">
    <location>
        <begin position="398"/>
        <end position="422"/>
    </location>
</feature>